<sequence>MPEGTQSPPPERQTGKQLHEPPAKGSGVDEVGNKGDKMKSELENLSSNPKGPMDDHLEAKFSKEPGNPVGAHIQK</sequence>
<dbReference type="HOGENOM" id="CLU_182434_0_0_1"/>
<name>A0A0A1V708_9HYPO</name>
<feature type="compositionally biased region" description="Basic and acidic residues" evidence="1">
    <location>
        <begin position="13"/>
        <end position="22"/>
    </location>
</feature>
<gene>
    <name evidence="2" type="ORF">X797_000676</name>
</gene>
<feature type="compositionally biased region" description="Basic and acidic residues" evidence="1">
    <location>
        <begin position="52"/>
        <end position="63"/>
    </location>
</feature>
<organism evidence="2 3">
    <name type="scientific">Metarhizium robertsii</name>
    <dbReference type="NCBI Taxonomy" id="568076"/>
    <lineage>
        <taxon>Eukaryota</taxon>
        <taxon>Fungi</taxon>
        <taxon>Dikarya</taxon>
        <taxon>Ascomycota</taxon>
        <taxon>Pezizomycotina</taxon>
        <taxon>Sordariomycetes</taxon>
        <taxon>Hypocreomycetidae</taxon>
        <taxon>Hypocreales</taxon>
        <taxon>Clavicipitaceae</taxon>
        <taxon>Metarhizium</taxon>
    </lineage>
</organism>
<dbReference type="AlphaFoldDB" id="A0A0A1V708"/>
<evidence type="ECO:0000256" key="1">
    <source>
        <dbReference type="SAM" id="MobiDB-lite"/>
    </source>
</evidence>
<reference evidence="2 3" key="1">
    <citation type="submission" date="2014-02" db="EMBL/GenBank/DDBJ databases">
        <title>The genome sequence of the entomopathogenic fungus Metarhizium robertsii ARSEF 2575.</title>
        <authorList>
            <person name="Giuliano Garisto Donzelli B."/>
            <person name="Roe B.A."/>
            <person name="Macmil S.L."/>
            <person name="Krasnoff S.B."/>
            <person name="Gibson D.M."/>
        </authorList>
    </citation>
    <scope>NUCLEOTIDE SEQUENCE [LARGE SCALE GENOMIC DNA]</scope>
    <source>
        <strain evidence="2 3">ARSEF 2575</strain>
    </source>
</reference>
<comment type="caution">
    <text evidence="2">The sequence shown here is derived from an EMBL/GenBank/DDBJ whole genome shotgun (WGS) entry which is preliminary data.</text>
</comment>
<evidence type="ECO:0000313" key="2">
    <source>
        <dbReference type="EMBL" id="EXV05959.1"/>
    </source>
</evidence>
<protein>
    <submittedName>
        <fullName evidence="2">Uncharacterized protein</fullName>
    </submittedName>
</protein>
<accession>A0A0A1V708</accession>
<dbReference type="Proteomes" id="UP000030151">
    <property type="component" value="Unassembled WGS sequence"/>
</dbReference>
<evidence type="ECO:0000313" key="3">
    <source>
        <dbReference type="Proteomes" id="UP000030151"/>
    </source>
</evidence>
<dbReference type="EMBL" id="JELW01000001">
    <property type="protein sequence ID" value="EXV05959.1"/>
    <property type="molecule type" value="Genomic_DNA"/>
</dbReference>
<feature type="region of interest" description="Disordered" evidence="1">
    <location>
        <begin position="1"/>
        <end position="75"/>
    </location>
</feature>
<feature type="compositionally biased region" description="Basic and acidic residues" evidence="1">
    <location>
        <begin position="31"/>
        <end position="42"/>
    </location>
</feature>
<dbReference type="OrthoDB" id="5375886at2759"/>
<proteinExistence type="predicted"/>
<dbReference type="eggNOG" id="ENOG502SZKE">
    <property type="taxonomic scope" value="Eukaryota"/>
</dbReference>